<protein>
    <recommendedName>
        <fullName evidence="4">Nucleoside-diphosphate-sugar epimerase</fullName>
    </recommendedName>
</protein>
<dbReference type="GeneID" id="66061023"/>
<dbReference type="InterPro" id="IPR036291">
    <property type="entry name" value="NAD(P)-bd_dom_sf"/>
</dbReference>
<dbReference type="OrthoDB" id="3535423at2759"/>
<keyword evidence="3" id="KW-1185">Reference proteome</keyword>
<dbReference type="PANTHER" id="PTHR14097">
    <property type="entry name" value="OXIDOREDUCTASE HTATIP2"/>
    <property type="match status" value="1"/>
</dbReference>
<accession>A0A8E5HJC7</accession>
<dbReference type="EMBL" id="CP072753">
    <property type="protein sequence ID" value="QUC16004.1"/>
    <property type="molecule type" value="Genomic_DNA"/>
</dbReference>
<dbReference type="KEGG" id="uvi:66061023"/>
<reference evidence="2" key="1">
    <citation type="submission" date="2020-03" db="EMBL/GenBank/DDBJ databases">
        <title>A mixture of massive structural variations and highly conserved coding sequences in Ustilaginoidea virens genome.</title>
        <authorList>
            <person name="Zhang K."/>
            <person name="Zhao Z."/>
            <person name="Zhang Z."/>
            <person name="Li Y."/>
            <person name="Hsiang T."/>
            <person name="Sun W."/>
        </authorList>
    </citation>
    <scope>NUCLEOTIDE SEQUENCE</scope>
    <source>
        <strain evidence="2">UV-8b</strain>
    </source>
</reference>
<dbReference type="SUPFAM" id="SSF51735">
    <property type="entry name" value="NAD(P)-binding Rossmann-fold domains"/>
    <property type="match status" value="1"/>
</dbReference>
<organism evidence="2 3">
    <name type="scientific">Ustilaginoidea virens</name>
    <name type="common">Rice false smut fungus</name>
    <name type="synonym">Villosiclava virens</name>
    <dbReference type="NCBI Taxonomy" id="1159556"/>
    <lineage>
        <taxon>Eukaryota</taxon>
        <taxon>Fungi</taxon>
        <taxon>Dikarya</taxon>
        <taxon>Ascomycota</taxon>
        <taxon>Pezizomycotina</taxon>
        <taxon>Sordariomycetes</taxon>
        <taxon>Hypocreomycetidae</taxon>
        <taxon>Hypocreales</taxon>
        <taxon>Clavicipitaceae</taxon>
        <taxon>Ustilaginoidea</taxon>
    </lineage>
</organism>
<dbReference type="Gene3D" id="3.40.50.720">
    <property type="entry name" value="NAD(P)-binding Rossmann-like Domain"/>
    <property type="match status" value="1"/>
</dbReference>
<name>A0A8E5HJC7_USTVR</name>
<proteinExistence type="predicted"/>
<feature type="region of interest" description="Disordered" evidence="1">
    <location>
        <begin position="176"/>
        <end position="196"/>
    </location>
</feature>
<gene>
    <name evidence="2" type="ORF">UV8b_00245</name>
</gene>
<evidence type="ECO:0000256" key="1">
    <source>
        <dbReference type="SAM" id="MobiDB-lite"/>
    </source>
</evidence>
<evidence type="ECO:0000313" key="2">
    <source>
        <dbReference type="EMBL" id="QUC16004.1"/>
    </source>
</evidence>
<dbReference type="AlphaFoldDB" id="A0A8E5HJC7"/>
<evidence type="ECO:0008006" key="4">
    <source>
        <dbReference type="Google" id="ProtNLM"/>
    </source>
</evidence>
<evidence type="ECO:0000313" key="3">
    <source>
        <dbReference type="Proteomes" id="UP000027002"/>
    </source>
</evidence>
<sequence length="235" mass="25788">MKVIVTGATGRAGREAVHCCLDNDRITKVIILTRTAVSGDIESHPKVDLVMHQDFTQYSDYLIQRLEGAEACIWAIGVRPEQAKSEKLLQRSVGVDLPIASARAFCQKLSHKTPGGVKFRFVYCSLKHTDKSKKTLMFATDTRRMANDLEKGIAEIVDAHKSTFEAYALRPATFASADGPQQRRTSSSRKLVSGLGHGPMASIEPSRVGKAMVKVACDGWKETAIENDVILKLSN</sequence>
<dbReference type="Proteomes" id="UP000027002">
    <property type="component" value="Chromosome 1"/>
</dbReference>
<dbReference type="PANTHER" id="PTHR14097:SF9">
    <property type="entry name" value="EPIMERASE, PUTATIVE (AFU_ORTHOLOGUE AFUA_8G07320)-RELATED"/>
    <property type="match status" value="1"/>
</dbReference>
<dbReference type="RefSeq" id="XP_042993677.1">
    <property type="nucleotide sequence ID" value="XM_043137743.1"/>
</dbReference>